<dbReference type="FunFam" id="3.40.50.300:FF:001091">
    <property type="entry name" value="Probable disease resistance protein At1g61300"/>
    <property type="match status" value="1"/>
</dbReference>
<dbReference type="InterPro" id="IPR042197">
    <property type="entry name" value="Apaf_helical"/>
</dbReference>
<dbReference type="InterPro" id="IPR041118">
    <property type="entry name" value="Rx_N"/>
</dbReference>
<evidence type="ECO:0000256" key="1">
    <source>
        <dbReference type="ARBA" id="ARBA00008894"/>
    </source>
</evidence>
<feature type="domain" description="NB-ARC" evidence="7">
    <location>
        <begin position="156"/>
        <end position="323"/>
    </location>
</feature>
<dbReference type="Pfam" id="PF18052">
    <property type="entry name" value="Rx_N"/>
    <property type="match status" value="1"/>
</dbReference>
<keyword evidence="4" id="KW-0547">Nucleotide-binding</keyword>
<dbReference type="Gene3D" id="1.10.8.430">
    <property type="entry name" value="Helical domain of apoptotic protease-activating factors"/>
    <property type="match status" value="1"/>
</dbReference>
<dbReference type="InterPro" id="IPR044974">
    <property type="entry name" value="Disease_R_plants"/>
</dbReference>
<dbReference type="SUPFAM" id="SSF52058">
    <property type="entry name" value="L domain-like"/>
    <property type="match status" value="1"/>
</dbReference>
<dbReference type="Pfam" id="PF00931">
    <property type="entry name" value="NB-ARC"/>
    <property type="match status" value="1"/>
</dbReference>
<evidence type="ECO:0000313" key="10">
    <source>
        <dbReference type="EMBL" id="KAH6829735.1"/>
    </source>
</evidence>
<evidence type="ECO:0000256" key="5">
    <source>
        <dbReference type="ARBA" id="ARBA00022821"/>
    </source>
</evidence>
<protein>
    <submittedName>
        <fullName evidence="10">Uncharacterized protein</fullName>
    </submittedName>
</protein>
<evidence type="ECO:0000256" key="6">
    <source>
        <dbReference type="ARBA" id="ARBA00022840"/>
    </source>
</evidence>
<evidence type="ECO:0000259" key="8">
    <source>
        <dbReference type="Pfam" id="PF18052"/>
    </source>
</evidence>
<evidence type="ECO:0000259" key="7">
    <source>
        <dbReference type="Pfam" id="PF00931"/>
    </source>
</evidence>
<proteinExistence type="inferred from homology"/>
<dbReference type="Pfam" id="PF23559">
    <property type="entry name" value="WHD_DRP"/>
    <property type="match status" value="1"/>
</dbReference>
<dbReference type="InterPro" id="IPR036388">
    <property type="entry name" value="WH-like_DNA-bd_sf"/>
</dbReference>
<name>A0AAD4P8D6_PERFH</name>
<accession>A0AAD4P8D6</accession>
<dbReference type="PANTHER" id="PTHR23155">
    <property type="entry name" value="DISEASE RESISTANCE PROTEIN RP"/>
    <property type="match status" value="1"/>
</dbReference>
<evidence type="ECO:0000256" key="4">
    <source>
        <dbReference type="ARBA" id="ARBA00022741"/>
    </source>
</evidence>
<dbReference type="PRINTS" id="PR00364">
    <property type="entry name" value="DISEASERSIST"/>
</dbReference>
<organism evidence="10 11">
    <name type="scientific">Perilla frutescens var. hirtella</name>
    <name type="common">Perilla citriodora</name>
    <name type="synonym">Perilla setoyensis</name>
    <dbReference type="NCBI Taxonomy" id="608512"/>
    <lineage>
        <taxon>Eukaryota</taxon>
        <taxon>Viridiplantae</taxon>
        <taxon>Streptophyta</taxon>
        <taxon>Embryophyta</taxon>
        <taxon>Tracheophyta</taxon>
        <taxon>Spermatophyta</taxon>
        <taxon>Magnoliopsida</taxon>
        <taxon>eudicotyledons</taxon>
        <taxon>Gunneridae</taxon>
        <taxon>Pentapetalae</taxon>
        <taxon>asterids</taxon>
        <taxon>lamiids</taxon>
        <taxon>Lamiales</taxon>
        <taxon>Lamiaceae</taxon>
        <taxon>Nepetoideae</taxon>
        <taxon>Elsholtzieae</taxon>
        <taxon>Perilla</taxon>
    </lineage>
</organism>
<keyword evidence="5" id="KW-0611">Plant defense</keyword>
<keyword evidence="2" id="KW-0433">Leucine-rich repeat</keyword>
<dbReference type="EMBL" id="SDAM02000105">
    <property type="protein sequence ID" value="KAH6829735.1"/>
    <property type="molecule type" value="Genomic_DNA"/>
</dbReference>
<evidence type="ECO:0000256" key="2">
    <source>
        <dbReference type="ARBA" id="ARBA00022614"/>
    </source>
</evidence>
<dbReference type="FunFam" id="1.10.10.10:FF:000322">
    <property type="entry name" value="Probable disease resistance protein At1g63360"/>
    <property type="match status" value="1"/>
</dbReference>
<keyword evidence="6" id="KW-0067">ATP-binding</keyword>
<dbReference type="GO" id="GO:0098542">
    <property type="term" value="P:defense response to other organism"/>
    <property type="evidence" value="ECO:0007669"/>
    <property type="project" value="TreeGrafter"/>
</dbReference>
<dbReference type="Gene3D" id="1.20.5.4130">
    <property type="match status" value="1"/>
</dbReference>
<dbReference type="GO" id="GO:0043531">
    <property type="term" value="F:ADP binding"/>
    <property type="evidence" value="ECO:0007669"/>
    <property type="project" value="InterPro"/>
</dbReference>
<dbReference type="CDD" id="cd14798">
    <property type="entry name" value="RX-CC_like"/>
    <property type="match status" value="1"/>
</dbReference>
<dbReference type="InterPro" id="IPR038005">
    <property type="entry name" value="RX-like_CC"/>
</dbReference>
<sequence length="876" mass="100071">MAEAAVTFLLEQLKEVVIGYKDLISGAEKELELLKNDLGLLKAFLKDAAKKRRKDHVLKELERRIREVVYEVEDIIDACFTKAIEAKTKKYSYKRINLAKDVKSIREDKVLPLFKDTNKFDSMHRINADGSRTPDDQRTKLKRDTPIRQNRVVGFEDEEETITGYLKEKRNELDVISIVGIPGQGKTTLAWKIYQNDDIGFHFPIRIWVYITQKFSSRDVFLQILRKFTPSQDTSNLNDDELARTVRACLEKEKFLLVLDDVWSVDAWNKIKEVLPLSNGEGKVLITSREVDVGLHSSANRKPHKLRFLSEDESWRLLQYEVYGNLEDCPHELRGIGEHIAVKCDGVPLTIIVIGGILVDQLTRSPSTVMAVNEWEKVSENVSDALQKDKANRITDVVALSYDRLPDDLRDCFVYMGVFPEDYEIPVKMLCGLWIAEGFILPKDEKSLEESAEENFLDLITRNLLKVEKTNHMGKAKTCRVHDMIRAFCMTKAREQNFFKEIKKSSTGDPGSSDPQAQKFHRLCFHSEISKFLAKNPKDPHVRSFLCFYKQPVELDSEYTSVIPDGFTKLRILESKSIKFKKFPAKVITLIHLRYLTLFIDDLKMIPLQISQLWNLQSLVVQTTSRSIEMKANMWKMIRLRHLKTNAALVLDSKWDGEAGQNLQTLDRLSPASCTEVVSKRAKNLRTLGISGKLANIFGTKFLEKLDCLEKLKLVNSLSEDRLHGLPQSNCFPRNLKRLTLMNTFLGWQHMSALAKIQTLESLKLKDNAFDGVSCNVGLDIFPNLQLLLIVNIELVLWVASIHTFPSLRFLVVKNCGNLKEIPECLGTHLEKLEIDRVKNSVVESARVIAETKKGEVKGKFGDQFKLIIGPACGTK</sequence>
<reference evidence="10 11" key="1">
    <citation type="journal article" date="2021" name="Nat. Commun.">
        <title>Incipient diploidization of the medicinal plant Perilla within 10,000 years.</title>
        <authorList>
            <person name="Zhang Y."/>
            <person name="Shen Q."/>
            <person name="Leng L."/>
            <person name="Zhang D."/>
            <person name="Chen S."/>
            <person name="Shi Y."/>
            <person name="Ning Z."/>
            <person name="Chen S."/>
        </authorList>
    </citation>
    <scope>NUCLEOTIDE SEQUENCE [LARGE SCALE GENOMIC DNA]</scope>
    <source>
        <strain evidence="11">cv. PC099</strain>
    </source>
</reference>
<gene>
    <name evidence="10" type="ORF">C2S53_015027</name>
</gene>
<comment type="similarity">
    <text evidence="1">Belongs to the disease resistance NB-LRR family.</text>
</comment>
<dbReference type="Gene3D" id="3.40.50.300">
    <property type="entry name" value="P-loop containing nucleotide triphosphate hydrolases"/>
    <property type="match status" value="1"/>
</dbReference>
<dbReference type="SUPFAM" id="SSF52540">
    <property type="entry name" value="P-loop containing nucleoside triphosphate hydrolases"/>
    <property type="match status" value="1"/>
</dbReference>
<keyword evidence="3" id="KW-0677">Repeat</keyword>
<feature type="domain" description="Disease resistance N-terminal" evidence="8">
    <location>
        <begin position="5"/>
        <end position="89"/>
    </location>
</feature>
<dbReference type="GO" id="GO:0005524">
    <property type="term" value="F:ATP binding"/>
    <property type="evidence" value="ECO:0007669"/>
    <property type="project" value="UniProtKB-KW"/>
</dbReference>
<dbReference type="InterPro" id="IPR032675">
    <property type="entry name" value="LRR_dom_sf"/>
</dbReference>
<dbReference type="Gene3D" id="3.80.10.10">
    <property type="entry name" value="Ribonuclease Inhibitor"/>
    <property type="match status" value="1"/>
</dbReference>
<dbReference type="GO" id="GO:0051607">
    <property type="term" value="P:defense response to virus"/>
    <property type="evidence" value="ECO:0007669"/>
    <property type="project" value="UniProtKB-ARBA"/>
</dbReference>
<dbReference type="InterPro" id="IPR027417">
    <property type="entry name" value="P-loop_NTPase"/>
</dbReference>
<feature type="domain" description="Disease resistance protein winged helix" evidence="9">
    <location>
        <begin position="418"/>
        <end position="486"/>
    </location>
</feature>
<dbReference type="Gene3D" id="1.10.10.10">
    <property type="entry name" value="Winged helix-like DNA-binding domain superfamily/Winged helix DNA-binding domain"/>
    <property type="match status" value="1"/>
</dbReference>
<dbReference type="InterPro" id="IPR058922">
    <property type="entry name" value="WHD_DRP"/>
</dbReference>
<evidence type="ECO:0000313" key="11">
    <source>
        <dbReference type="Proteomes" id="UP001190926"/>
    </source>
</evidence>
<dbReference type="InterPro" id="IPR002182">
    <property type="entry name" value="NB-ARC"/>
</dbReference>
<comment type="caution">
    <text evidence="10">The sequence shown here is derived from an EMBL/GenBank/DDBJ whole genome shotgun (WGS) entry which is preliminary data.</text>
</comment>
<keyword evidence="11" id="KW-1185">Reference proteome</keyword>
<dbReference type="AlphaFoldDB" id="A0AAD4P8D6"/>
<dbReference type="PANTHER" id="PTHR23155:SF1193">
    <property type="entry name" value="DISEASE RESISTANCE PROTEIN RPP13-RELATED"/>
    <property type="match status" value="1"/>
</dbReference>
<dbReference type="Proteomes" id="UP001190926">
    <property type="component" value="Unassembled WGS sequence"/>
</dbReference>
<evidence type="ECO:0000256" key="3">
    <source>
        <dbReference type="ARBA" id="ARBA00022737"/>
    </source>
</evidence>
<evidence type="ECO:0000259" key="9">
    <source>
        <dbReference type="Pfam" id="PF23559"/>
    </source>
</evidence>